<feature type="signal peptide" evidence="1">
    <location>
        <begin position="1"/>
        <end position="18"/>
    </location>
</feature>
<organism evidence="3 4">
    <name type="scientific">Chryseobacterium pennae</name>
    <dbReference type="NCBI Taxonomy" id="2258962"/>
    <lineage>
        <taxon>Bacteria</taxon>
        <taxon>Pseudomonadati</taxon>
        <taxon>Bacteroidota</taxon>
        <taxon>Flavobacteriia</taxon>
        <taxon>Flavobacteriales</taxon>
        <taxon>Weeksellaceae</taxon>
        <taxon>Chryseobacterium group</taxon>
        <taxon>Chryseobacterium</taxon>
    </lineage>
</organism>
<sequence length="203" mass="23332">MKKIYFLLFALISGLSFAQVTFSLGVRGGANFSHFTQGNGVEKYLIYDENTHSYDEIKGSYKFKNRTDFYIGFFGNIRLTKFYALQPEFNYSRQGAKVESIGRNDRDEYKISYFGTQLVNKFYFKNFNVLIGPTIDVVVEKDFDPSYNFDLGITAGAGYDITKNFGVEARIKHGFLHTINNYQGKHANVVFQAGVYYTFNLKK</sequence>
<proteinExistence type="predicted"/>
<comment type="caution">
    <text evidence="3">The sequence shown here is derived from an EMBL/GenBank/DDBJ whole genome shotgun (WGS) entry which is preliminary data.</text>
</comment>
<dbReference type="RefSeq" id="WP_115969965.1">
    <property type="nucleotide sequence ID" value="NZ_QNVT01000004.1"/>
</dbReference>
<reference evidence="4" key="1">
    <citation type="submission" date="2018-06" db="EMBL/GenBank/DDBJ databases">
        <authorList>
            <person name="Lum Nde A."/>
            <person name="Hugo C."/>
        </authorList>
    </citation>
    <scope>NUCLEOTIDE SEQUENCE [LARGE SCALE GENOMIC DNA]</scope>
    <source>
        <strain evidence="4">1_F178</strain>
    </source>
</reference>
<dbReference type="EMBL" id="QNVT01000004">
    <property type="protein sequence ID" value="REC63321.1"/>
    <property type="molecule type" value="Genomic_DNA"/>
</dbReference>
<evidence type="ECO:0000313" key="4">
    <source>
        <dbReference type="Proteomes" id="UP000256686"/>
    </source>
</evidence>
<feature type="domain" description="Outer membrane protein beta-barrel" evidence="2">
    <location>
        <begin position="17"/>
        <end position="179"/>
    </location>
</feature>
<evidence type="ECO:0000313" key="3">
    <source>
        <dbReference type="EMBL" id="REC63321.1"/>
    </source>
</evidence>
<feature type="chain" id="PRO_5017743787" description="Outer membrane protein beta-barrel domain-containing protein" evidence="1">
    <location>
        <begin position="19"/>
        <end position="203"/>
    </location>
</feature>
<dbReference type="AlphaFoldDB" id="A0A3D9CCT7"/>
<evidence type="ECO:0000256" key="1">
    <source>
        <dbReference type="SAM" id="SignalP"/>
    </source>
</evidence>
<gene>
    <name evidence="3" type="ORF">DRF65_06620</name>
</gene>
<keyword evidence="4" id="KW-1185">Reference proteome</keyword>
<keyword evidence="1" id="KW-0732">Signal</keyword>
<protein>
    <recommendedName>
        <fullName evidence="2">Outer membrane protein beta-barrel domain-containing protein</fullName>
    </recommendedName>
</protein>
<accession>A0A3D9CCT7</accession>
<name>A0A3D9CCT7_9FLAO</name>
<dbReference type="InterPro" id="IPR025665">
    <property type="entry name" value="Beta-barrel_OMP_2"/>
</dbReference>
<dbReference type="Pfam" id="PF13568">
    <property type="entry name" value="OMP_b-brl_2"/>
    <property type="match status" value="1"/>
</dbReference>
<evidence type="ECO:0000259" key="2">
    <source>
        <dbReference type="Pfam" id="PF13568"/>
    </source>
</evidence>
<dbReference type="Proteomes" id="UP000256686">
    <property type="component" value="Unassembled WGS sequence"/>
</dbReference>